<dbReference type="GO" id="GO:0007166">
    <property type="term" value="P:cell surface receptor signaling pathway"/>
    <property type="evidence" value="ECO:0007669"/>
    <property type="project" value="InterPro"/>
</dbReference>
<dbReference type="Proteomes" id="UP000238479">
    <property type="component" value="Chromosome 5"/>
</dbReference>
<keyword evidence="2 7" id="KW-0547">Nucleotide-binding</keyword>
<dbReference type="SMART" id="SM00220">
    <property type="entry name" value="S_TKc"/>
    <property type="match status" value="1"/>
</dbReference>
<dbReference type="Pfam" id="PF00069">
    <property type="entry name" value="Pkinase"/>
    <property type="match status" value="1"/>
</dbReference>
<keyword evidence="8" id="KW-0723">Serine/threonine-protein kinase</keyword>
<evidence type="ECO:0000256" key="4">
    <source>
        <dbReference type="ARBA" id="ARBA00022840"/>
    </source>
</evidence>
<dbReference type="PROSITE" id="PS50011">
    <property type="entry name" value="PROTEIN_KINASE_DOM"/>
    <property type="match status" value="1"/>
</dbReference>
<comment type="caution">
    <text evidence="10">The sequence shown here is derived from an EMBL/GenBank/DDBJ whole genome shotgun (WGS) entry which is preliminary data.</text>
</comment>
<evidence type="ECO:0000256" key="7">
    <source>
        <dbReference type="PROSITE-ProRule" id="PRU10141"/>
    </source>
</evidence>
<dbReference type="Gene3D" id="1.10.510.10">
    <property type="entry name" value="Transferase(Phosphotransferase) domain 1"/>
    <property type="match status" value="1"/>
</dbReference>
<feature type="binding site" evidence="7">
    <location>
        <position position="108"/>
    </location>
    <ligand>
        <name>ATP</name>
        <dbReference type="ChEBI" id="CHEBI:30616"/>
    </ligand>
</feature>
<dbReference type="PANTHER" id="PTHR27005:SF468">
    <property type="entry name" value="OS01G0310500 PROTEIN"/>
    <property type="match status" value="1"/>
</dbReference>
<keyword evidence="3" id="KW-0418">Kinase</keyword>
<comment type="catalytic activity">
    <reaction evidence="5">
        <text>L-seryl-[protein] + ATP = O-phospho-L-seryl-[protein] + ADP + H(+)</text>
        <dbReference type="Rhea" id="RHEA:17989"/>
        <dbReference type="Rhea" id="RHEA-COMP:9863"/>
        <dbReference type="Rhea" id="RHEA-COMP:11604"/>
        <dbReference type="ChEBI" id="CHEBI:15378"/>
        <dbReference type="ChEBI" id="CHEBI:29999"/>
        <dbReference type="ChEBI" id="CHEBI:30616"/>
        <dbReference type="ChEBI" id="CHEBI:83421"/>
        <dbReference type="ChEBI" id="CHEBI:456216"/>
    </reaction>
</comment>
<name>A0A2P6Q6E2_ROSCH</name>
<evidence type="ECO:0000256" key="5">
    <source>
        <dbReference type="ARBA" id="ARBA00047558"/>
    </source>
</evidence>
<dbReference type="InterPro" id="IPR045274">
    <property type="entry name" value="WAK-like"/>
</dbReference>
<evidence type="ECO:0000256" key="6">
    <source>
        <dbReference type="ARBA" id="ARBA00047951"/>
    </source>
</evidence>
<dbReference type="GO" id="GO:0005886">
    <property type="term" value="C:plasma membrane"/>
    <property type="evidence" value="ECO:0007669"/>
    <property type="project" value="TreeGrafter"/>
</dbReference>
<evidence type="ECO:0000259" key="9">
    <source>
        <dbReference type="PROSITE" id="PS50011"/>
    </source>
</evidence>
<dbReference type="PANTHER" id="PTHR27005">
    <property type="entry name" value="WALL-ASSOCIATED RECEPTOR KINASE-LIKE 21"/>
    <property type="match status" value="1"/>
</dbReference>
<dbReference type="GO" id="GO:0005524">
    <property type="term" value="F:ATP binding"/>
    <property type="evidence" value="ECO:0007669"/>
    <property type="project" value="UniProtKB-UniRule"/>
</dbReference>
<keyword evidence="11" id="KW-1185">Reference proteome</keyword>
<evidence type="ECO:0000256" key="8">
    <source>
        <dbReference type="RuleBase" id="RU000304"/>
    </source>
</evidence>
<accession>A0A2P6Q6E2</accession>
<dbReference type="Gramene" id="PRQ29740">
    <property type="protein sequence ID" value="PRQ29740"/>
    <property type="gene ID" value="RchiOBHm_Chr5g0017081"/>
</dbReference>
<dbReference type="Gene3D" id="3.30.200.20">
    <property type="entry name" value="Phosphorylase Kinase, domain 1"/>
    <property type="match status" value="1"/>
</dbReference>
<comment type="similarity">
    <text evidence="8">Belongs to the protein kinase superfamily.</text>
</comment>
<dbReference type="InterPro" id="IPR000719">
    <property type="entry name" value="Prot_kinase_dom"/>
</dbReference>
<feature type="domain" description="Protein kinase" evidence="9">
    <location>
        <begin position="79"/>
        <end position="274"/>
    </location>
</feature>
<comment type="catalytic activity">
    <reaction evidence="6">
        <text>L-threonyl-[protein] + ATP = O-phospho-L-threonyl-[protein] + ADP + H(+)</text>
        <dbReference type="Rhea" id="RHEA:46608"/>
        <dbReference type="Rhea" id="RHEA-COMP:11060"/>
        <dbReference type="Rhea" id="RHEA-COMP:11605"/>
        <dbReference type="ChEBI" id="CHEBI:15378"/>
        <dbReference type="ChEBI" id="CHEBI:30013"/>
        <dbReference type="ChEBI" id="CHEBI:30616"/>
        <dbReference type="ChEBI" id="CHEBI:61977"/>
        <dbReference type="ChEBI" id="CHEBI:456216"/>
    </reaction>
</comment>
<dbReference type="SUPFAM" id="SSF56112">
    <property type="entry name" value="Protein kinase-like (PK-like)"/>
    <property type="match status" value="1"/>
</dbReference>
<gene>
    <name evidence="10" type="ORF">RchiOBHm_Chr5g0017081</name>
</gene>
<sequence>MTVELYMCRNFRRPICDFISWKFMDVLGMKKRKFIKLKEKYFTENGGLLLKQKLTSQGGSVETTKLFTTKELEKATHNYHESRILGEGGYGIVYRGILLDNQVVAIKKSKVGAPTQTDQFVNEVIVLSQVNHRNVGTLFEHIHKKKGKRSSLSWELQLKIASETGGALAYLHSSTSTPIIHRDVKTMNILLDDNYTAKVLDFGASRFIPIDQTQLAIMVQGTFGYLDPEYFHSNQLTEKSDVYSFGVVLAELLTSKVAFSFARPKAKRCLAHFL</sequence>
<proteinExistence type="inferred from homology"/>
<dbReference type="InterPro" id="IPR017441">
    <property type="entry name" value="Protein_kinase_ATP_BS"/>
</dbReference>
<dbReference type="STRING" id="74649.A0A2P6Q6E2"/>
<protein>
    <recommendedName>
        <fullName evidence="9">Protein kinase domain-containing protein</fullName>
    </recommendedName>
</protein>
<keyword evidence="1 10" id="KW-0808">Transferase</keyword>
<dbReference type="PROSITE" id="PS00108">
    <property type="entry name" value="PROTEIN_KINASE_ST"/>
    <property type="match status" value="1"/>
</dbReference>
<evidence type="ECO:0000256" key="1">
    <source>
        <dbReference type="ARBA" id="ARBA00022679"/>
    </source>
</evidence>
<evidence type="ECO:0000313" key="10">
    <source>
        <dbReference type="EMBL" id="PRQ29740.1"/>
    </source>
</evidence>
<organism evidence="10 11">
    <name type="scientific">Rosa chinensis</name>
    <name type="common">China rose</name>
    <dbReference type="NCBI Taxonomy" id="74649"/>
    <lineage>
        <taxon>Eukaryota</taxon>
        <taxon>Viridiplantae</taxon>
        <taxon>Streptophyta</taxon>
        <taxon>Embryophyta</taxon>
        <taxon>Tracheophyta</taxon>
        <taxon>Spermatophyta</taxon>
        <taxon>Magnoliopsida</taxon>
        <taxon>eudicotyledons</taxon>
        <taxon>Gunneridae</taxon>
        <taxon>Pentapetalae</taxon>
        <taxon>rosids</taxon>
        <taxon>fabids</taxon>
        <taxon>Rosales</taxon>
        <taxon>Rosaceae</taxon>
        <taxon>Rosoideae</taxon>
        <taxon>Rosoideae incertae sedis</taxon>
        <taxon>Rosa</taxon>
    </lineage>
</organism>
<evidence type="ECO:0000256" key="3">
    <source>
        <dbReference type="ARBA" id="ARBA00022777"/>
    </source>
</evidence>
<dbReference type="OMA" id="THNYHES"/>
<keyword evidence="4 7" id="KW-0067">ATP-binding</keyword>
<dbReference type="InterPro" id="IPR008271">
    <property type="entry name" value="Ser/Thr_kinase_AS"/>
</dbReference>
<dbReference type="GO" id="GO:0004674">
    <property type="term" value="F:protein serine/threonine kinase activity"/>
    <property type="evidence" value="ECO:0007669"/>
    <property type="project" value="UniProtKB-KW"/>
</dbReference>
<evidence type="ECO:0000313" key="11">
    <source>
        <dbReference type="Proteomes" id="UP000238479"/>
    </source>
</evidence>
<evidence type="ECO:0000256" key="2">
    <source>
        <dbReference type="ARBA" id="ARBA00022741"/>
    </source>
</evidence>
<dbReference type="InterPro" id="IPR011009">
    <property type="entry name" value="Kinase-like_dom_sf"/>
</dbReference>
<dbReference type="PROSITE" id="PS00107">
    <property type="entry name" value="PROTEIN_KINASE_ATP"/>
    <property type="match status" value="1"/>
</dbReference>
<reference evidence="10 11" key="1">
    <citation type="journal article" date="2018" name="Nat. Genet.">
        <title>The Rosa genome provides new insights in the design of modern roses.</title>
        <authorList>
            <person name="Bendahmane M."/>
        </authorList>
    </citation>
    <scope>NUCLEOTIDE SEQUENCE [LARGE SCALE GENOMIC DNA]</scope>
    <source>
        <strain evidence="11">cv. Old Blush</strain>
    </source>
</reference>
<dbReference type="AlphaFoldDB" id="A0A2P6Q6E2"/>
<dbReference type="EMBL" id="PDCK01000043">
    <property type="protein sequence ID" value="PRQ29740.1"/>
    <property type="molecule type" value="Genomic_DNA"/>
</dbReference>